<dbReference type="AlphaFoldDB" id="A0A6A6SSV9"/>
<feature type="domain" description="DUF7730" evidence="1">
    <location>
        <begin position="86"/>
        <end position="303"/>
    </location>
</feature>
<reference evidence="2" key="1">
    <citation type="journal article" date="2020" name="Stud. Mycol.">
        <title>101 Dothideomycetes genomes: a test case for predicting lifestyles and emergence of pathogens.</title>
        <authorList>
            <person name="Haridas S."/>
            <person name="Albert R."/>
            <person name="Binder M."/>
            <person name="Bloem J."/>
            <person name="Labutti K."/>
            <person name="Salamov A."/>
            <person name="Andreopoulos B."/>
            <person name="Baker S."/>
            <person name="Barry K."/>
            <person name="Bills G."/>
            <person name="Bluhm B."/>
            <person name="Cannon C."/>
            <person name="Castanera R."/>
            <person name="Culley D."/>
            <person name="Daum C."/>
            <person name="Ezra D."/>
            <person name="Gonzalez J."/>
            <person name="Henrissat B."/>
            <person name="Kuo A."/>
            <person name="Liang C."/>
            <person name="Lipzen A."/>
            <person name="Lutzoni F."/>
            <person name="Magnuson J."/>
            <person name="Mondo S."/>
            <person name="Nolan M."/>
            <person name="Ohm R."/>
            <person name="Pangilinan J."/>
            <person name="Park H.-J."/>
            <person name="Ramirez L."/>
            <person name="Alfaro M."/>
            <person name="Sun H."/>
            <person name="Tritt A."/>
            <person name="Yoshinaga Y."/>
            <person name="Zwiers L.-H."/>
            <person name="Turgeon B."/>
            <person name="Goodwin S."/>
            <person name="Spatafora J."/>
            <person name="Crous P."/>
            <person name="Grigoriev I."/>
        </authorList>
    </citation>
    <scope>NUCLEOTIDE SEQUENCE</scope>
    <source>
        <strain evidence="2">CBS 122681</strain>
    </source>
</reference>
<organism evidence="2 3">
    <name type="scientific">Lophiostoma macrostomum CBS 122681</name>
    <dbReference type="NCBI Taxonomy" id="1314788"/>
    <lineage>
        <taxon>Eukaryota</taxon>
        <taxon>Fungi</taxon>
        <taxon>Dikarya</taxon>
        <taxon>Ascomycota</taxon>
        <taxon>Pezizomycotina</taxon>
        <taxon>Dothideomycetes</taxon>
        <taxon>Pleosporomycetidae</taxon>
        <taxon>Pleosporales</taxon>
        <taxon>Lophiostomataceae</taxon>
        <taxon>Lophiostoma</taxon>
    </lineage>
</organism>
<evidence type="ECO:0000259" key="1">
    <source>
        <dbReference type="Pfam" id="PF24864"/>
    </source>
</evidence>
<dbReference type="Proteomes" id="UP000799324">
    <property type="component" value="Unassembled WGS sequence"/>
</dbReference>
<dbReference type="InterPro" id="IPR056632">
    <property type="entry name" value="DUF7730"/>
</dbReference>
<sequence length="310" mass="35726">MARSIRNAVSKTKEFMLEVAGVLWCCCGLCILSTILCIDKDYLKRRAPRGHKQEQYTPRWPPVPSPRQRALTLPLSAPTNIQKTLDQSQSALMWKLPLEIRQVIYKQALGHTKIHLTGDLEGLYGIRCSENHTCRHRVFSDQFELELKISTPLLRTCRQIYSEAVEFLYTANEFSIAPSRNHSALPFLPFFLISQRINQIRFLHVSWPVSSWSLTVMHESVFDHWLYPWGIIQHMSGLKNLFVELWPMESTTHVRGAWLRNESVLLEVVKKVTAPTNFTVILPVLECSTDVDMGDSHCILKLPERVEENS</sequence>
<dbReference type="PANTHER" id="PTHR38790:SF9">
    <property type="entry name" value="F-BOX DOMAIN-CONTAINING PROTEIN"/>
    <property type="match status" value="1"/>
</dbReference>
<dbReference type="PANTHER" id="PTHR38790">
    <property type="entry name" value="2EXR DOMAIN-CONTAINING PROTEIN-RELATED"/>
    <property type="match status" value="1"/>
</dbReference>
<accession>A0A6A6SSV9</accession>
<gene>
    <name evidence="2" type="ORF">K491DRAFT_761564</name>
</gene>
<protein>
    <recommendedName>
        <fullName evidence="1">DUF7730 domain-containing protein</fullName>
    </recommendedName>
</protein>
<name>A0A6A6SSV9_9PLEO</name>
<evidence type="ECO:0000313" key="3">
    <source>
        <dbReference type="Proteomes" id="UP000799324"/>
    </source>
</evidence>
<evidence type="ECO:0000313" key="2">
    <source>
        <dbReference type="EMBL" id="KAF2650740.1"/>
    </source>
</evidence>
<dbReference type="EMBL" id="MU004446">
    <property type="protein sequence ID" value="KAF2650740.1"/>
    <property type="molecule type" value="Genomic_DNA"/>
</dbReference>
<dbReference type="OrthoDB" id="4757095at2759"/>
<dbReference type="Pfam" id="PF24864">
    <property type="entry name" value="DUF7730"/>
    <property type="match status" value="1"/>
</dbReference>
<keyword evidence="3" id="KW-1185">Reference proteome</keyword>
<proteinExistence type="predicted"/>